<accession>A0ABM1VLZ8</accession>
<reference evidence="3" key="1">
    <citation type="submission" date="2025-08" db="UniProtKB">
        <authorList>
            <consortium name="RefSeq"/>
        </authorList>
    </citation>
    <scope>IDENTIFICATION</scope>
</reference>
<evidence type="ECO:0000256" key="1">
    <source>
        <dbReference type="SAM" id="Phobius"/>
    </source>
</evidence>
<sequence length="51" mass="5794">MASELWESSGPEPLLLLLVVILLARFLLWACLGTFVDYRLARQHPGKPKED</sequence>
<organism evidence="2 3">
    <name type="scientific">Echinops telfairi</name>
    <name type="common">Lesser hedgehog tenrec</name>
    <dbReference type="NCBI Taxonomy" id="9371"/>
    <lineage>
        <taxon>Eukaryota</taxon>
        <taxon>Metazoa</taxon>
        <taxon>Chordata</taxon>
        <taxon>Craniata</taxon>
        <taxon>Vertebrata</taxon>
        <taxon>Euteleostomi</taxon>
        <taxon>Mammalia</taxon>
        <taxon>Eutheria</taxon>
        <taxon>Afrotheria</taxon>
        <taxon>Tenrecidae</taxon>
        <taxon>Tenrecinae</taxon>
        <taxon>Echinops</taxon>
    </lineage>
</organism>
<gene>
    <name evidence="3" type="primary">SMIM38</name>
</gene>
<evidence type="ECO:0000313" key="3">
    <source>
        <dbReference type="RefSeq" id="XP_030743397.1"/>
    </source>
</evidence>
<dbReference type="RefSeq" id="XP_030743397.1">
    <property type="nucleotide sequence ID" value="XM_030887537.1"/>
</dbReference>
<keyword evidence="1" id="KW-1133">Transmembrane helix</keyword>
<name>A0ABM1VLZ8_ECHTE</name>
<dbReference type="GeneID" id="115871999"/>
<keyword evidence="1" id="KW-0472">Membrane</keyword>
<feature type="transmembrane region" description="Helical" evidence="1">
    <location>
        <begin position="14"/>
        <end position="36"/>
    </location>
</feature>
<protein>
    <submittedName>
        <fullName evidence="3">Small integral membrane protein 38</fullName>
    </submittedName>
</protein>
<evidence type="ECO:0000313" key="2">
    <source>
        <dbReference type="Proteomes" id="UP000694863"/>
    </source>
</evidence>
<proteinExistence type="predicted"/>
<keyword evidence="1" id="KW-0812">Transmembrane</keyword>
<keyword evidence="2" id="KW-1185">Reference proteome</keyword>
<dbReference type="Proteomes" id="UP000694863">
    <property type="component" value="Unplaced"/>
</dbReference>